<dbReference type="AlphaFoldDB" id="A0A2D4MEU2"/>
<accession>A0A2D4MEU2</accession>
<proteinExistence type="predicted"/>
<name>A0A2D4MEU2_9SAUR</name>
<protein>
    <submittedName>
        <fullName evidence="1">Uncharacterized protein</fullName>
    </submittedName>
</protein>
<organism evidence="1">
    <name type="scientific">Micrurus spixii</name>
    <name type="common">Amazon coral snake</name>
    <dbReference type="NCBI Taxonomy" id="129469"/>
    <lineage>
        <taxon>Eukaryota</taxon>
        <taxon>Metazoa</taxon>
        <taxon>Chordata</taxon>
        <taxon>Craniata</taxon>
        <taxon>Vertebrata</taxon>
        <taxon>Euteleostomi</taxon>
        <taxon>Lepidosauria</taxon>
        <taxon>Squamata</taxon>
        <taxon>Bifurcata</taxon>
        <taxon>Unidentata</taxon>
        <taxon>Episquamata</taxon>
        <taxon>Toxicofera</taxon>
        <taxon>Serpentes</taxon>
        <taxon>Colubroidea</taxon>
        <taxon>Elapidae</taxon>
        <taxon>Elapinae</taxon>
        <taxon>Micrurus</taxon>
    </lineage>
</organism>
<dbReference type="EMBL" id="IACM01086835">
    <property type="protein sequence ID" value="LAB31518.1"/>
    <property type="molecule type" value="Transcribed_RNA"/>
</dbReference>
<reference evidence="1" key="1">
    <citation type="submission" date="2017-07" db="EMBL/GenBank/DDBJ databases">
        <authorList>
            <person name="Mikheyev A."/>
            <person name="Grau M."/>
        </authorList>
    </citation>
    <scope>NUCLEOTIDE SEQUENCE</scope>
    <source>
        <tissue evidence="1">Venom_gland</tissue>
    </source>
</reference>
<sequence>MHLLITSDLFTALNFYPTKMLFPFDLSNSLLIQRCTKIEMLKSCEASTTSLPSRLSTTNLMSNSGRVIWTKLLLANSKKVFVVQQLRVFSFSEVLKEEVSLWVRKCKLG</sequence>
<reference evidence="1" key="2">
    <citation type="submission" date="2017-11" db="EMBL/GenBank/DDBJ databases">
        <title>Coralsnake Venomics: Analyses of Venom Gland Transcriptomes and Proteomes of Six Brazilian Taxa.</title>
        <authorList>
            <person name="Aird S.D."/>
            <person name="Jorge da Silva N."/>
            <person name="Qiu L."/>
            <person name="Villar-Briones A."/>
            <person name="Aparecida-Saddi V."/>
            <person name="Campos-Telles M.P."/>
            <person name="Grau M."/>
            <person name="Mikheyev A.S."/>
        </authorList>
    </citation>
    <scope>NUCLEOTIDE SEQUENCE</scope>
    <source>
        <tissue evidence="1">Venom_gland</tissue>
    </source>
</reference>
<evidence type="ECO:0000313" key="1">
    <source>
        <dbReference type="EMBL" id="LAB31518.1"/>
    </source>
</evidence>